<dbReference type="GeneID" id="74529092"/>
<keyword evidence="6" id="KW-1185">Reference proteome</keyword>
<name>A0A1H7HF73_HALLR</name>
<evidence type="ECO:0000256" key="2">
    <source>
        <dbReference type="SAM" id="Phobius"/>
    </source>
</evidence>
<keyword evidence="2" id="KW-1133">Transmembrane helix</keyword>
<accession>A0A1H7HF73</accession>
<evidence type="ECO:0000313" key="3">
    <source>
        <dbReference type="EMBL" id="SEK48959.1"/>
    </source>
</evidence>
<dbReference type="Proteomes" id="UP000183894">
    <property type="component" value="Unassembled WGS sequence"/>
</dbReference>
<evidence type="ECO:0000313" key="5">
    <source>
        <dbReference type="Proteomes" id="UP000183894"/>
    </source>
</evidence>
<dbReference type="EMBL" id="CP078063">
    <property type="protein sequence ID" value="UVE51932.1"/>
    <property type="molecule type" value="Genomic_DNA"/>
</dbReference>
<keyword evidence="2" id="KW-0812">Transmembrane</keyword>
<dbReference type="RefSeq" id="WP_049918529.1">
    <property type="nucleotide sequence ID" value="NZ_CP078063.1"/>
</dbReference>
<dbReference type="AlphaFoldDB" id="A0A1H7HF73"/>
<feature type="compositionally biased region" description="Polar residues" evidence="1">
    <location>
        <begin position="1"/>
        <end position="16"/>
    </location>
</feature>
<evidence type="ECO:0000313" key="4">
    <source>
        <dbReference type="EMBL" id="UVE51932.1"/>
    </source>
</evidence>
<reference evidence="4" key="2">
    <citation type="submission" date="2021-07" db="EMBL/GenBank/DDBJ databases">
        <title>Studies on halocins as antimicrobial molecules from haloarchaea.</title>
        <authorList>
            <person name="Kumar S."/>
            <person name="Khare S.K."/>
        </authorList>
    </citation>
    <scope>NUCLEOTIDE SEQUENCE</scope>
    <source>
        <strain evidence="4">NCIM 5678</strain>
    </source>
</reference>
<dbReference type="Proteomes" id="UP001058330">
    <property type="component" value="Chromosome"/>
</dbReference>
<feature type="transmembrane region" description="Helical" evidence="2">
    <location>
        <begin position="65"/>
        <end position="85"/>
    </location>
</feature>
<sequence length="96" mass="10070">MAVDSTTEGSTASPTSDDSELVGDGGVNVVDQSGSEPPTDSIVGTADDSIVREIGHDEFDPVGTLILVLIYMAILLGMWVFMYFVEFLGRGVTVVG</sequence>
<feature type="region of interest" description="Disordered" evidence="1">
    <location>
        <begin position="1"/>
        <end position="45"/>
    </location>
</feature>
<evidence type="ECO:0000256" key="1">
    <source>
        <dbReference type="SAM" id="MobiDB-lite"/>
    </source>
</evidence>
<gene>
    <name evidence="4" type="ORF">KU306_09290</name>
    <name evidence="3" type="ORF">SAMN04488691_101571</name>
</gene>
<dbReference type="OrthoDB" id="194564at2157"/>
<protein>
    <submittedName>
        <fullName evidence="4">Ba3-type terminal oxidase subunit CbaD</fullName>
    </submittedName>
</protein>
<dbReference type="EMBL" id="FOAD01000001">
    <property type="protein sequence ID" value="SEK48959.1"/>
    <property type="molecule type" value="Genomic_DNA"/>
</dbReference>
<evidence type="ECO:0000313" key="6">
    <source>
        <dbReference type="Proteomes" id="UP001058330"/>
    </source>
</evidence>
<keyword evidence="2" id="KW-0472">Membrane</keyword>
<organism evidence="3 5">
    <name type="scientific">Haloferax larsenii</name>
    <dbReference type="NCBI Taxonomy" id="302484"/>
    <lineage>
        <taxon>Archaea</taxon>
        <taxon>Methanobacteriati</taxon>
        <taxon>Methanobacteriota</taxon>
        <taxon>Stenosarchaea group</taxon>
        <taxon>Halobacteria</taxon>
        <taxon>Halobacteriales</taxon>
        <taxon>Haloferacaceae</taxon>
        <taxon>Haloferax</taxon>
    </lineage>
</organism>
<reference evidence="3 5" key="1">
    <citation type="submission" date="2016-10" db="EMBL/GenBank/DDBJ databases">
        <authorList>
            <person name="de Groot N.N."/>
        </authorList>
    </citation>
    <scope>NUCLEOTIDE SEQUENCE [LARGE SCALE GENOMIC DNA]</scope>
    <source>
        <strain evidence="3 5">CDM_5</strain>
    </source>
</reference>
<proteinExistence type="predicted"/>